<protein>
    <submittedName>
        <fullName evidence="4">1-acyl-sn-glycerol-3-phosphate acyltransferase</fullName>
    </submittedName>
</protein>
<name>A0A6B1DXQ5_9CHLR</name>
<dbReference type="EMBL" id="VXPY01000095">
    <property type="protein sequence ID" value="MYD91432.1"/>
    <property type="molecule type" value="Genomic_DNA"/>
</dbReference>
<dbReference type="GO" id="GO:0006654">
    <property type="term" value="P:phosphatidic acid biosynthetic process"/>
    <property type="evidence" value="ECO:0007669"/>
    <property type="project" value="TreeGrafter"/>
</dbReference>
<keyword evidence="1 4" id="KW-0808">Transferase</keyword>
<evidence type="ECO:0000256" key="2">
    <source>
        <dbReference type="ARBA" id="ARBA00023315"/>
    </source>
</evidence>
<dbReference type="InterPro" id="IPR002123">
    <property type="entry name" value="Plipid/glycerol_acylTrfase"/>
</dbReference>
<comment type="caution">
    <text evidence="4">The sequence shown here is derived from an EMBL/GenBank/DDBJ whole genome shotgun (WGS) entry which is preliminary data.</text>
</comment>
<reference evidence="4" key="1">
    <citation type="submission" date="2019-09" db="EMBL/GenBank/DDBJ databases">
        <title>Characterisation of the sponge microbiome using genome-centric metagenomics.</title>
        <authorList>
            <person name="Engelberts J.P."/>
            <person name="Robbins S.J."/>
            <person name="De Goeij J.M."/>
            <person name="Aranda M."/>
            <person name="Bell S.C."/>
            <person name="Webster N.S."/>
        </authorList>
    </citation>
    <scope>NUCLEOTIDE SEQUENCE</scope>
    <source>
        <strain evidence="4">SB0662_bin_9</strain>
    </source>
</reference>
<keyword evidence="2 4" id="KW-0012">Acyltransferase</keyword>
<dbReference type="GO" id="GO:0003841">
    <property type="term" value="F:1-acylglycerol-3-phosphate O-acyltransferase activity"/>
    <property type="evidence" value="ECO:0007669"/>
    <property type="project" value="TreeGrafter"/>
</dbReference>
<evidence type="ECO:0000259" key="3">
    <source>
        <dbReference type="SMART" id="SM00563"/>
    </source>
</evidence>
<evidence type="ECO:0000313" key="4">
    <source>
        <dbReference type="EMBL" id="MYD91432.1"/>
    </source>
</evidence>
<proteinExistence type="predicted"/>
<dbReference type="PANTHER" id="PTHR10434:SF11">
    <property type="entry name" value="1-ACYL-SN-GLYCEROL-3-PHOSPHATE ACYLTRANSFERASE"/>
    <property type="match status" value="1"/>
</dbReference>
<organism evidence="4">
    <name type="scientific">Caldilineaceae bacterium SB0662_bin_9</name>
    <dbReference type="NCBI Taxonomy" id="2605258"/>
    <lineage>
        <taxon>Bacteria</taxon>
        <taxon>Bacillati</taxon>
        <taxon>Chloroflexota</taxon>
        <taxon>Caldilineae</taxon>
        <taxon>Caldilineales</taxon>
        <taxon>Caldilineaceae</taxon>
    </lineage>
</organism>
<accession>A0A6B1DXQ5</accession>
<sequence length="251" mass="28503">MPVPRTVAGRLVLIVEKGDRETSFRIMLRLSFLPRNSSFTWKLAYVTLSLYQKLFYRITVEGKEHVPLRGPAVLASNHTSGHDIVILGCSSPRQIFFMAKQELFEKNPIVSEFFRRAGVFPVRRGKSDRKAIAHALKLLRDGCMLGMFPEGKRFPALGEGKTGVVRLALKAQAPIVPVAIIGARDINHMRRTRRWHRDRVLVRYGVPIQVKDDPAHSRDMDAAYTHAQELTTRMMKAIAEMLPPEMRGLYA</sequence>
<evidence type="ECO:0000256" key="1">
    <source>
        <dbReference type="ARBA" id="ARBA00022679"/>
    </source>
</evidence>
<dbReference type="SMART" id="SM00563">
    <property type="entry name" value="PlsC"/>
    <property type="match status" value="1"/>
</dbReference>
<dbReference type="SUPFAM" id="SSF69593">
    <property type="entry name" value="Glycerol-3-phosphate (1)-acyltransferase"/>
    <property type="match status" value="1"/>
</dbReference>
<gene>
    <name evidence="4" type="ORF">F4Y08_14025</name>
</gene>
<dbReference type="Pfam" id="PF01553">
    <property type="entry name" value="Acyltransferase"/>
    <property type="match status" value="1"/>
</dbReference>
<dbReference type="PANTHER" id="PTHR10434">
    <property type="entry name" value="1-ACYL-SN-GLYCEROL-3-PHOSPHATE ACYLTRANSFERASE"/>
    <property type="match status" value="1"/>
</dbReference>
<feature type="domain" description="Phospholipid/glycerol acyltransferase" evidence="3">
    <location>
        <begin position="72"/>
        <end position="183"/>
    </location>
</feature>
<dbReference type="CDD" id="cd07989">
    <property type="entry name" value="LPLAT_AGPAT-like"/>
    <property type="match status" value="1"/>
</dbReference>
<dbReference type="AlphaFoldDB" id="A0A6B1DXQ5"/>